<dbReference type="InterPro" id="IPR051716">
    <property type="entry name" value="Plant_RL_S/T_kinase"/>
</dbReference>
<evidence type="ECO:0000256" key="1">
    <source>
        <dbReference type="ARBA" id="ARBA00004251"/>
    </source>
</evidence>
<dbReference type="SUPFAM" id="SSF52058">
    <property type="entry name" value="L domain-like"/>
    <property type="match status" value="1"/>
</dbReference>
<dbReference type="InterPro" id="IPR011009">
    <property type="entry name" value="Kinase-like_dom_sf"/>
</dbReference>
<dbReference type="FunFam" id="3.30.200.20:FF:000219">
    <property type="entry name" value="Leucine-rich repeat receptor-like serine/threonine-protein kinase"/>
    <property type="match status" value="1"/>
</dbReference>
<dbReference type="SMART" id="SM00220">
    <property type="entry name" value="S_TKc"/>
    <property type="match status" value="1"/>
</dbReference>
<reference evidence="27" key="1">
    <citation type="journal article" date="2022" name="Cell">
        <title>Repeat-based holocentromeres influence genome architecture and karyotype evolution.</title>
        <authorList>
            <person name="Hofstatter P.G."/>
            <person name="Thangavel G."/>
            <person name="Lux T."/>
            <person name="Neumann P."/>
            <person name="Vondrak T."/>
            <person name="Novak P."/>
            <person name="Zhang M."/>
            <person name="Costa L."/>
            <person name="Castellani M."/>
            <person name="Scott A."/>
            <person name="Toegelov H."/>
            <person name="Fuchs J."/>
            <person name="Mata-Sucre Y."/>
            <person name="Dias Y."/>
            <person name="Vanzela A.L.L."/>
            <person name="Huettel B."/>
            <person name="Almeida C.C.S."/>
            <person name="Simkova H."/>
            <person name="Souza G."/>
            <person name="Pedrosa-Harand A."/>
            <person name="Macas J."/>
            <person name="Mayer K.F.X."/>
            <person name="Houben A."/>
            <person name="Marques A."/>
        </authorList>
    </citation>
    <scope>NUCLEOTIDE SEQUENCE</scope>
    <source>
        <strain evidence="27">RhyBre1mFocal</strain>
    </source>
</reference>
<evidence type="ECO:0000256" key="17">
    <source>
        <dbReference type="ARBA" id="ARBA00023136"/>
    </source>
</evidence>
<evidence type="ECO:0000256" key="3">
    <source>
        <dbReference type="ARBA" id="ARBA00012513"/>
    </source>
</evidence>
<feature type="domain" description="Protein kinase" evidence="26">
    <location>
        <begin position="817"/>
        <end position="1103"/>
    </location>
</feature>
<dbReference type="Pfam" id="PF13855">
    <property type="entry name" value="LRR_8"/>
    <property type="match status" value="1"/>
</dbReference>
<dbReference type="Gene3D" id="3.30.200.20">
    <property type="entry name" value="Phosphorylase Kinase, domain 1"/>
    <property type="match status" value="1"/>
</dbReference>
<keyword evidence="10 25" id="KW-0732">Signal</keyword>
<dbReference type="SUPFAM" id="SSF56112">
    <property type="entry name" value="Protein kinase-like (PK-like)"/>
    <property type="match status" value="1"/>
</dbReference>
<comment type="similarity">
    <text evidence="2">Belongs to the protein kinase superfamily. Ser/Thr protein kinase family.</text>
</comment>
<dbReference type="OrthoDB" id="676979at2759"/>
<comment type="catalytic activity">
    <reaction evidence="22">
        <text>L-seryl-[protein] + ATP = O-phospho-L-seryl-[protein] + ADP + H(+)</text>
        <dbReference type="Rhea" id="RHEA:17989"/>
        <dbReference type="Rhea" id="RHEA-COMP:9863"/>
        <dbReference type="Rhea" id="RHEA-COMP:11604"/>
        <dbReference type="ChEBI" id="CHEBI:15378"/>
        <dbReference type="ChEBI" id="CHEBI:29999"/>
        <dbReference type="ChEBI" id="CHEBI:30616"/>
        <dbReference type="ChEBI" id="CHEBI:83421"/>
        <dbReference type="ChEBI" id="CHEBI:456216"/>
        <dbReference type="EC" id="2.7.11.1"/>
    </reaction>
</comment>
<keyword evidence="8" id="KW-0808">Transferase</keyword>
<keyword evidence="16 24" id="KW-1133">Transmembrane helix</keyword>
<dbReference type="Pfam" id="PF00069">
    <property type="entry name" value="Pkinase"/>
    <property type="match status" value="1"/>
</dbReference>
<dbReference type="SUPFAM" id="SSF52047">
    <property type="entry name" value="RNI-like"/>
    <property type="match status" value="1"/>
</dbReference>
<evidence type="ECO:0000256" key="10">
    <source>
        <dbReference type="ARBA" id="ARBA00022729"/>
    </source>
</evidence>
<dbReference type="PROSITE" id="PS50011">
    <property type="entry name" value="PROTEIN_KINASE_DOM"/>
    <property type="match status" value="1"/>
</dbReference>
<dbReference type="SMART" id="SM00369">
    <property type="entry name" value="LRR_TYP"/>
    <property type="match status" value="12"/>
</dbReference>
<evidence type="ECO:0000256" key="22">
    <source>
        <dbReference type="ARBA" id="ARBA00048679"/>
    </source>
</evidence>
<dbReference type="InterPro" id="IPR013210">
    <property type="entry name" value="LRR_N_plant-typ"/>
</dbReference>
<comment type="catalytic activity">
    <reaction evidence="21">
        <text>L-threonyl-[protein] + ATP = O-phospho-L-threonyl-[protein] + ADP + H(+)</text>
        <dbReference type="Rhea" id="RHEA:46608"/>
        <dbReference type="Rhea" id="RHEA-COMP:11060"/>
        <dbReference type="Rhea" id="RHEA-COMP:11605"/>
        <dbReference type="ChEBI" id="CHEBI:15378"/>
        <dbReference type="ChEBI" id="CHEBI:30013"/>
        <dbReference type="ChEBI" id="CHEBI:30616"/>
        <dbReference type="ChEBI" id="CHEBI:61977"/>
        <dbReference type="ChEBI" id="CHEBI:456216"/>
        <dbReference type="EC" id="2.7.11.1"/>
    </reaction>
</comment>
<keyword evidence="6" id="KW-0597">Phosphoprotein</keyword>
<proteinExistence type="inferred from homology"/>
<keyword evidence="19" id="KW-0675">Receptor</keyword>
<sequence>MKFNSLCFLKKETMRPTLYFLLCFCLLVARGQEVNQTELLLEFKMGLIDTDNHLWNWGNSSYPNPCNWNGIVCANNSGVISVTLHDLNLQGNLSTSPALCHLPLLTIFNVSKNSISGPVPAELSYCTSLEVLDLSTNRLHSTIPIDLCGLNSLKKLFLSENFLFDEIPQCIGNLTSLEELVIYSNNLTGLIPPSIRMLKELRIIRAGVNDLSGPIPLEISECYSLQILGLAQNQLEGSLPTEIGLLKNLTTLILWQNELTGEIPAEIGNCTSLEMISINDNRFTGGIPKELGYLPMLTWLYIYRNQLDGIIPPELGNCTSAIEIDLSENHLTGTIPRELGNIPNLKLLYLFENLLIGTIPPELGTLTFLARIDLSINNLTGTIPMGFHNLTNLEYLQLFDNNLHGIIPPLLGANTNLSVLDVSDNNLTDTIPPFLCKYQKLVFLSLGSNQLTGNIPYGVRTCKPLVQLRLGGNLLTGSFPSELVGLTNLSALELDQNRFSGPILPEIGSFKSIERLILSDNYFIGQLPDELGELSKLVAFNVSSNQLSGMIPRKLTNCSKLQRLDLSRNRFTGPIPVELGKLVSLEILRLSDNSLNGSVPSSLGELERLTELQLGGNAFTGPIPVELGQLMALQMALNLSYNSLSGTIPPELGNLHMLEFLYFDNNKLEGAIPNSFSELSSLIVCNLSYNSLVGPVPRIHPFENMDSTNFLGNAGLCGFRMRPCENSQVPINAKESTNADEAALREERIVTFSCAIVGAVGLFLIGAICWSLKRQFTINGTGIPPEDRCRISGFSAPLFFTKQKITYQELIKGTCNFSENTIIGRGACGTVFKAVLSDGAIIAVKRLKSQGEGSNMDRSFRTEISTLGNVRHRNIVKLFGFCSYRDSNFILYEYMANGSLGEILHGSGKDDTIPALDWDARYRIALGAAEGLRYLHTDCKPRVVHRDIKSNNILLDEEMEAHVGDFGLAKLIDLSNNSKTMSAVAGSYGYIAPEYAFTMKVTEKCDIYSFGVVLLELVTGQSPIQPLEKGGDLVNLVRRLMLDHDPESPTASGLFDARLDLKSKSTIEEMSLVLKIALFCTSESPTDRPSMREVICMLIDARVLNSSNPDMLLSSPDTSESILEEGQDEEDASLKGKMKR</sequence>
<evidence type="ECO:0000256" key="5">
    <source>
        <dbReference type="ARBA" id="ARBA00022527"/>
    </source>
</evidence>
<feature type="region of interest" description="Disordered" evidence="23">
    <location>
        <begin position="1109"/>
        <end position="1140"/>
    </location>
</feature>
<evidence type="ECO:0000256" key="15">
    <source>
        <dbReference type="ARBA" id="ARBA00022843"/>
    </source>
</evidence>
<evidence type="ECO:0000313" key="28">
    <source>
        <dbReference type="Proteomes" id="UP001151287"/>
    </source>
</evidence>
<evidence type="ECO:0000256" key="6">
    <source>
        <dbReference type="ARBA" id="ARBA00022553"/>
    </source>
</evidence>
<dbReference type="FunFam" id="3.80.10.10:FF:000775">
    <property type="entry name" value="Predicted protein"/>
    <property type="match status" value="1"/>
</dbReference>
<keyword evidence="18" id="KW-1015">Disulfide bond</keyword>
<feature type="compositionally biased region" description="Acidic residues" evidence="23">
    <location>
        <begin position="1122"/>
        <end position="1131"/>
    </location>
</feature>
<evidence type="ECO:0000256" key="20">
    <source>
        <dbReference type="ARBA" id="ARBA00023180"/>
    </source>
</evidence>
<evidence type="ECO:0000256" key="2">
    <source>
        <dbReference type="ARBA" id="ARBA00008684"/>
    </source>
</evidence>
<dbReference type="Proteomes" id="UP001151287">
    <property type="component" value="Unassembled WGS sequence"/>
</dbReference>
<dbReference type="InterPro" id="IPR003591">
    <property type="entry name" value="Leu-rich_rpt_typical-subtyp"/>
</dbReference>
<evidence type="ECO:0000256" key="4">
    <source>
        <dbReference type="ARBA" id="ARBA00022475"/>
    </source>
</evidence>
<dbReference type="GO" id="GO:0005524">
    <property type="term" value="F:ATP binding"/>
    <property type="evidence" value="ECO:0007669"/>
    <property type="project" value="UniProtKB-KW"/>
</dbReference>
<evidence type="ECO:0000256" key="13">
    <source>
        <dbReference type="ARBA" id="ARBA00022777"/>
    </source>
</evidence>
<accession>A0A9Q0HXV9</accession>
<dbReference type="GO" id="GO:0010082">
    <property type="term" value="P:regulation of root meristem growth"/>
    <property type="evidence" value="ECO:0007669"/>
    <property type="project" value="UniProtKB-ARBA"/>
</dbReference>
<comment type="subcellular location">
    <subcellularLocation>
        <location evidence="1">Cell membrane</location>
        <topology evidence="1">Single-pass type I membrane protein</topology>
    </subcellularLocation>
</comment>
<organism evidence="27 28">
    <name type="scientific">Rhynchospora breviuscula</name>
    <dbReference type="NCBI Taxonomy" id="2022672"/>
    <lineage>
        <taxon>Eukaryota</taxon>
        <taxon>Viridiplantae</taxon>
        <taxon>Streptophyta</taxon>
        <taxon>Embryophyta</taxon>
        <taxon>Tracheophyta</taxon>
        <taxon>Spermatophyta</taxon>
        <taxon>Magnoliopsida</taxon>
        <taxon>Liliopsida</taxon>
        <taxon>Poales</taxon>
        <taxon>Cyperaceae</taxon>
        <taxon>Cyperoideae</taxon>
        <taxon>Rhynchosporeae</taxon>
        <taxon>Rhynchospora</taxon>
    </lineage>
</organism>
<dbReference type="InterPro" id="IPR000719">
    <property type="entry name" value="Prot_kinase_dom"/>
</dbReference>
<dbReference type="FunFam" id="1.10.510.10:FF:000365">
    <property type="entry name" value="Leucine-rich repeat receptor-like serine/threonine-protein kinase At1g17230"/>
    <property type="match status" value="1"/>
</dbReference>
<dbReference type="FunFam" id="3.80.10.10:FF:000400">
    <property type="entry name" value="Nuclear pore complex protein NUP107"/>
    <property type="match status" value="1"/>
</dbReference>
<evidence type="ECO:0000313" key="27">
    <source>
        <dbReference type="EMBL" id="KAJ1702704.1"/>
    </source>
</evidence>
<evidence type="ECO:0000256" key="11">
    <source>
        <dbReference type="ARBA" id="ARBA00022737"/>
    </source>
</evidence>
<dbReference type="InterPro" id="IPR001611">
    <property type="entry name" value="Leu-rich_rpt"/>
</dbReference>
<evidence type="ECO:0000256" key="8">
    <source>
        <dbReference type="ARBA" id="ARBA00022679"/>
    </source>
</evidence>
<evidence type="ECO:0000256" key="23">
    <source>
        <dbReference type="SAM" id="MobiDB-lite"/>
    </source>
</evidence>
<keyword evidence="7" id="KW-0433">Leucine-rich repeat</keyword>
<dbReference type="FunFam" id="3.80.10.10:FF:000383">
    <property type="entry name" value="Leucine-rich repeat receptor protein kinase EMS1"/>
    <property type="match status" value="1"/>
</dbReference>
<keyword evidence="17 24" id="KW-0472">Membrane</keyword>
<evidence type="ECO:0000256" key="12">
    <source>
        <dbReference type="ARBA" id="ARBA00022741"/>
    </source>
</evidence>
<keyword evidence="5" id="KW-0723">Serine/threonine-protein kinase</keyword>
<keyword evidence="12" id="KW-0547">Nucleotide-binding</keyword>
<dbReference type="EMBL" id="JAMQYH010000001">
    <property type="protein sequence ID" value="KAJ1702704.1"/>
    <property type="molecule type" value="Genomic_DNA"/>
</dbReference>
<keyword evidence="14" id="KW-0067">ATP-binding</keyword>
<evidence type="ECO:0000256" key="16">
    <source>
        <dbReference type="ARBA" id="ARBA00022989"/>
    </source>
</evidence>
<feature type="chain" id="PRO_5040106280" description="non-specific serine/threonine protein kinase" evidence="25">
    <location>
        <begin position="32"/>
        <end position="1140"/>
    </location>
</feature>
<dbReference type="Gene3D" id="3.80.10.10">
    <property type="entry name" value="Ribonuclease Inhibitor"/>
    <property type="match status" value="4"/>
</dbReference>
<evidence type="ECO:0000256" key="7">
    <source>
        <dbReference type="ARBA" id="ARBA00022614"/>
    </source>
</evidence>
<comment type="caution">
    <text evidence="27">The sequence shown here is derived from an EMBL/GenBank/DDBJ whole genome shotgun (WGS) entry which is preliminary data.</text>
</comment>
<dbReference type="Gene3D" id="1.10.510.10">
    <property type="entry name" value="Transferase(Phosphotransferase) domain 1"/>
    <property type="match status" value="1"/>
</dbReference>
<dbReference type="GO" id="GO:0004674">
    <property type="term" value="F:protein serine/threonine kinase activity"/>
    <property type="evidence" value="ECO:0007669"/>
    <property type="project" value="UniProtKB-KW"/>
</dbReference>
<dbReference type="InterPro" id="IPR032675">
    <property type="entry name" value="LRR_dom_sf"/>
</dbReference>
<protein>
    <recommendedName>
        <fullName evidence="3">non-specific serine/threonine protein kinase</fullName>
        <ecNumber evidence="3">2.7.11.1</ecNumber>
    </recommendedName>
</protein>
<keyword evidence="13" id="KW-0418">Kinase</keyword>
<dbReference type="GO" id="GO:0005886">
    <property type="term" value="C:plasma membrane"/>
    <property type="evidence" value="ECO:0007669"/>
    <property type="project" value="UniProtKB-SubCell"/>
</dbReference>
<dbReference type="PROSITE" id="PS00108">
    <property type="entry name" value="PROTEIN_KINASE_ST"/>
    <property type="match status" value="1"/>
</dbReference>
<name>A0A9Q0HXV9_9POAL</name>
<keyword evidence="20" id="KW-0325">Glycoprotein</keyword>
<dbReference type="FunFam" id="3.80.10.10:FF:000177">
    <property type="entry name" value="Leucine-rich repeat receptor-like serine/threonine-protein kinase At1g17230"/>
    <property type="match status" value="1"/>
</dbReference>
<dbReference type="AlphaFoldDB" id="A0A9Q0HXV9"/>
<dbReference type="GO" id="GO:0010074">
    <property type="term" value="P:maintenance of meristem identity"/>
    <property type="evidence" value="ECO:0007669"/>
    <property type="project" value="UniProtKB-ARBA"/>
</dbReference>
<evidence type="ECO:0000256" key="21">
    <source>
        <dbReference type="ARBA" id="ARBA00047899"/>
    </source>
</evidence>
<feature type="compositionally biased region" description="Polar residues" evidence="23">
    <location>
        <begin position="1109"/>
        <end position="1121"/>
    </location>
</feature>
<keyword evidence="9 24" id="KW-0812">Transmembrane</keyword>
<dbReference type="InterPro" id="IPR008271">
    <property type="entry name" value="Ser/Thr_kinase_AS"/>
</dbReference>
<dbReference type="EC" id="2.7.11.1" evidence="3"/>
<evidence type="ECO:0000256" key="19">
    <source>
        <dbReference type="ARBA" id="ARBA00023170"/>
    </source>
</evidence>
<keyword evidence="15" id="KW-0832">Ubl conjugation</keyword>
<evidence type="ECO:0000256" key="25">
    <source>
        <dbReference type="SAM" id="SignalP"/>
    </source>
</evidence>
<evidence type="ECO:0000256" key="24">
    <source>
        <dbReference type="SAM" id="Phobius"/>
    </source>
</evidence>
<keyword evidence="28" id="KW-1185">Reference proteome</keyword>
<dbReference type="Pfam" id="PF00560">
    <property type="entry name" value="LRR_1"/>
    <property type="match status" value="10"/>
</dbReference>
<evidence type="ECO:0000256" key="18">
    <source>
        <dbReference type="ARBA" id="ARBA00023157"/>
    </source>
</evidence>
<gene>
    <name evidence="27" type="ORF">LUZ63_002483</name>
</gene>
<keyword evidence="4" id="KW-1003">Cell membrane</keyword>
<dbReference type="PANTHER" id="PTHR48053">
    <property type="entry name" value="LEUCINE RICH REPEAT FAMILY PROTEIN, EXPRESSED"/>
    <property type="match status" value="1"/>
</dbReference>
<feature type="transmembrane region" description="Helical" evidence="24">
    <location>
        <begin position="749"/>
        <end position="770"/>
    </location>
</feature>
<keyword evidence="11" id="KW-0677">Repeat</keyword>
<dbReference type="Pfam" id="PF08263">
    <property type="entry name" value="LRRNT_2"/>
    <property type="match status" value="1"/>
</dbReference>
<feature type="signal peptide" evidence="25">
    <location>
        <begin position="1"/>
        <end position="31"/>
    </location>
</feature>
<evidence type="ECO:0000259" key="26">
    <source>
        <dbReference type="PROSITE" id="PS50011"/>
    </source>
</evidence>
<evidence type="ECO:0000256" key="14">
    <source>
        <dbReference type="ARBA" id="ARBA00022840"/>
    </source>
</evidence>
<dbReference type="PANTHER" id="PTHR48053:SF159">
    <property type="entry name" value="PROTEIN KINASE DOMAIN-CONTAINING PROTEIN"/>
    <property type="match status" value="1"/>
</dbReference>
<evidence type="ECO:0000256" key="9">
    <source>
        <dbReference type="ARBA" id="ARBA00022692"/>
    </source>
</evidence>